<accession>A0A0A8XV81</accession>
<organism evidence="1">
    <name type="scientific">Arundo donax</name>
    <name type="common">Giant reed</name>
    <name type="synonym">Donax arundinaceus</name>
    <dbReference type="NCBI Taxonomy" id="35708"/>
    <lineage>
        <taxon>Eukaryota</taxon>
        <taxon>Viridiplantae</taxon>
        <taxon>Streptophyta</taxon>
        <taxon>Embryophyta</taxon>
        <taxon>Tracheophyta</taxon>
        <taxon>Spermatophyta</taxon>
        <taxon>Magnoliopsida</taxon>
        <taxon>Liliopsida</taxon>
        <taxon>Poales</taxon>
        <taxon>Poaceae</taxon>
        <taxon>PACMAD clade</taxon>
        <taxon>Arundinoideae</taxon>
        <taxon>Arundineae</taxon>
        <taxon>Arundo</taxon>
    </lineage>
</organism>
<name>A0A0A8XV81_ARUDO</name>
<sequence length="54" mass="5939">MISSHLTLPAVPALRGVVHRVADGIDMDSLHFHTCSSFLMLPCSFVHPKKILLV</sequence>
<dbReference type="EMBL" id="GBRH01279971">
    <property type="protein sequence ID" value="JAD17924.1"/>
    <property type="molecule type" value="Transcribed_RNA"/>
</dbReference>
<proteinExistence type="predicted"/>
<evidence type="ECO:0000313" key="1">
    <source>
        <dbReference type="EMBL" id="JAD17924.1"/>
    </source>
</evidence>
<protein>
    <submittedName>
        <fullName evidence="1">Uncharacterized protein</fullName>
    </submittedName>
</protein>
<reference evidence="1" key="2">
    <citation type="journal article" date="2015" name="Data Brief">
        <title>Shoot transcriptome of the giant reed, Arundo donax.</title>
        <authorList>
            <person name="Barrero R.A."/>
            <person name="Guerrero F.D."/>
            <person name="Moolhuijzen P."/>
            <person name="Goolsby J.A."/>
            <person name="Tidwell J."/>
            <person name="Bellgard S.E."/>
            <person name="Bellgard M.I."/>
        </authorList>
    </citation>
    <scope>NUCLEOTIDE SEQUENCE</scope>
    <source>
        <tissue evidence="1">Shoot tissue taken approximately 20 cm above the soil surface</tissue>
    </source>
</reference>
<reference evidence="1" key="1">
    <citation type="submission" date="2014-09" db="EMBL/GenBank/DDBJ databases">
        <authorList>
            <person name="Magalhaes I.L.F."/>
            <person name="Oliveira U."/>
            <person name="Santos F.R."/>
            <person name="Vidigal T.H.D.A."/>
            <person name="Brescovit A.D."/>
            <person name="Santos A.J."/>
        </authorList>
    </citation>
    <scope>NUCLEOTIDE SEQUENCE</scope>
    <source>
        <tissue evidence="1">Shoot tissue taken approximately 20 cm above the soil surface</tissue>
    </source>
</reference>
<dbReference type="AlphaFoldDB" id="A0A0A8XV81"/>